<dbReference type="Gene3D" id="1.10.3210.10">
    <property type="entry name" value="Hypothetical protein af1432"/>
    <property type="match status" value="1"/>
</dbReference>
<dbReference type="RefSeq" id="WP_131748920.1">
    <property type="nucleotide sequence ID" value="NZ_CAACYI010000001.1"/>
</dbReference>
<comment type="caution">
    <text evidence="8">The sequence shown here is derived from an EMBL/GenBank/DDBJ whole genome shotgun (WGS) entry which is preliminary data.</text>
</comment>
<dbReference type="InterPro" id="IPR033655">
    <property type="entry name" value="TGS_RelA/SpoT"/>
</dbReference>
<protein>
    <recommendedName>
        <fullName evidence="2">GTP diphosphokinase</fullName>
        <ecNumber evidence="2">2.7.6.5</ecNumber>
    </recommendedName>
</protein>
<dbReference type="InterPro" id="IPR004095">
    <property type="entry name" value="TGS"/>
</dbReference>
<dbReference type="AlphaFoldDB" id="A0A8H2MER8"/>
<dbReference type="Gene3D" id="3.10.20.30">
    <property type="match status" value="1"/>
</dbReference>
<dbReference type="InterPro" id="IPR007685">
    <property type="entry name" value="RelA_SpoT"/>
</dbReference>
<dbReference type="InterPro" id="IPR012676">
    <property type="entry name" value="TGS-like"/>
</dbReference>
<dbReference type="SUPFAM" id="SSF55021">
    <property type="entry name" value="ACT-like"/>
    <property type="match status" value="1"/>
</dbReference>
<dbReference type="InterPro" id="IPR043519">
    <property type="entry name" value="NT_sf"/>
</dbReference>
<name>A0A8H2MER8_9FIRM</name>
<accession>A0A8H2MER8</accession>
<dbReference type="CDD" id="cd01668">
    <property type="entry name" value="TGS_RSH"/>
    <property type="match status" value="1"/>
</dbReference>
<comment type="catalytic activity">
    <reaction evidence="3">
        <text>GTP + ATP = guanosine 3'-diphosphate 5'-triphosphate + AMP</text>
        <dbReference type="Rhea" id="RHEA:22088"/>
        <dbReference type="ChEBI" id="CHEBI:30616"/>
        <dbReference type="ChEBI" id="CHEBI:37565"/>
        <dbReference type="ChEBI" id="CHEBI:142410"/>
        <dbReference type="ChEBI" id="CHEBI:456215"/>
        <dbReference type="EC" id="2.7.6.5"/>
    </reaction>
</comment>
<dbReference type="GO" id="GO:0015970">
    <property type="term" value="P:guanosine tetraphosphate biosynthetic process"/>
    <property type="evidence" value="ECO:0007669"/>
    <property type="project" value="UniProtKB-UniPathway"/>
</dbReference>
<comment type="similarity">
    <text evidence="4">Belongs to the relA/spoT family.</text>
</comment>
<keyword evidence="8" id="KW-0418">Kinase</keyword>
<dbReference type="Gene3D" id="3.30.70.260">
    <property type="match status" value="1"/>
</dbReference>
<dbReference type="UniPathway" id="UPA00908">
    <property type="reaction ID" value="UER00884"/>
</dbReference>
<dbReference type="GO" id="GO:0005886">
    <property type="term" value="C:plasma membrane"/>
    <property type="evidence" value="ECO:0007669"/>
    <property type="project" value="TreeGrafter"/>
</dbReference>
<dbReference type="FunFam" id="3.10.20.30:FF:000002">
    <property type="entry name" value="GTP pyrophosphokinase (RelA/SpoT)"/>
    <property type="match status" value="1"/>
</dbReference>
<evidence type="ECO:0000259" key="7">
    <source>
        <dbReference type="PROSITE" id="PS51880"/>
    </source>
</evidence>
<feature type="domain" description="TGS" evidence="7">
    <location>
        <begin position="383"/>
        <end position="444"/>
    </location>
</feature>
<dbReference type="PANTHER" id="PTHR21262">
    <property type="entry name" value="GUANOSINE-3',5'-BIS DIPHOSPHATE 3'-PYROPHOSPHOHYDROLASE"/>
    <property type="match status" value="1"/>
</dbReference>
<dbReference type="PROSITE" id="PS51831">
    <property type="entry name" value="HD"/>
    <property type="match status" value="1"/>
</dbReference>
<evidence type="ECO:0000259" key="6">
    <source>
        <dbReference type="PROSITE" id="PS51831"/>
    </source>
</evidence>
<evidence type="ECO:0000256" key="2">
    <source>
        <dbReference type="ARBA" id="ARBA00013251"/>
    </source>
</evidence>
<dbReference type="PROSITE" id="PS51671">
    <property type="entry name" value="ACT"/>
    <property type="match status" value="1"/>
</dbReference>
<dbReference type="InterPro" id="IPR004811">
    <property type="entry name" value="RelA/Spo_fam"/>
</dbReference>
<dbReference type="InterPro" id="IPR003607">
    <property type="entry name" value="HD/PDEase_dom"/>
</dbReference>
<sequence>MLETLLEKIKSYNPNIDEAFIRKGFEFAEEKHRGQKRNSGEDYIIHPYHVALILAEMNMDPATIVAGLLHDVVEDTDVAYEDVRELFGEEVANLVDGVTKLKKLSYQTKQEKQAENIRKMVLAMAKDIRVIIVKLADRLHNLRTLEYMNEAKKKEKALETIEIYAPLADRLGMSRIKWELEDLSLRYLDPDNYYKLVDMVNKRRTERMDFINRMIDRLQIALIDVNIKADIHGRPKNFYSIYKKMHFKGRAFDEIYDLSAIRVLVESINDCYAVLGVVHTLFKPIPGRFKDYIAMPKPNKYQSLHTTVMDDQGETFEVQIRTYDMHRTAEYGIAAHWKYKEGVNKATSFDENLTWLRQLLEWQKDVNDPNDFMETLKIDFLADEVYVFTPNGDVINLPEGSTPIDFAYRVHTGVGNTCMGAKINGRIVPLHYHLKNGDIVEIITGSNAEPSLDWLNIVKSSQAKSKIRQYFKVKDRDKNIERGRESLEREAKKLGYRVGDILRDDWLNEALDKLKIPNLEDMYAAVGYGSVTINQVMAKLVDLYHKEHKEPIDLSSLNLSEGKALNKKLKNNSGVIVKGLDNAKIRFAKCCNPVPGDDIIGYVTMGRGVSIHRMDCLNIAQNDDKSRYLEVKWDTGENGQYTAQIEIQAMDKSTVIGDVANRINDSRLNLVSLTAKNTKDHILFINVKVELHNIDELDLLIKRLKKLKSIYNAYRVGS</sequence>
<dbReference type="GO" id="GO:0016301">
    <property type="term" value="F:kinase activity"/>
    <property type="evidence" value="ECO:0007669"/>
    <property type="project" value="UniProtKB-KW"/>
</dbReference>
<evidence type="ECO:0000259" key="5">
    <source>
        <dbReference type="PROSITE" id="PS51671"/>
    </source>
</evidence>
<dbReference type="FunFam" id="1.10.3210.10:FF:000001">
    <property type="entry name" value="GTP pyrophosphokinase RelA"/>
    <property type="match status" value="1"/>
</dbReference>
<comment type="pathway">
    <text evidence="1">Purine metabolism; ppGpp biosynthesis; ppGpp from GTP: step 1/2.</text>
</comment>
<evidence type="ECO:0000313" key="9">
    <source>
        <dbReference type="Proteomes" id="UP000377798"/>
    </source>
</evidence>
<reference evidence="8 9" key="1">
    <citation type="submission" date="2019-02" db="EMBL/GenBank/DDBJ databases">
        <authorList>
            <consortium name="Pathogen Informatics"/>
        </authorList>
    </citation>
    <scope>NUCLEOTIDE SEQUENCE [LARGE SCALE GENOMIC DNA]</scope>
    <source>
        <strain evidence="8 9">3012STDY7089603</strain>
    </source>
</reference>
<evidence type="ECO:0000313" key="8">
    <source>
        <dbReference type="EMBL" id="VFB16325.1"/>
    </source>
</evidence>
<dbReference type="SUPFAM" id="SSF109604">
    <property type="entry name" value="HD-domain/PDEase-like"/>
    <property type="match status" value="1"/>
</dbReference>
<dbReference type="Pfam" id="PF02824">
    <property type="entry name" value="TGS"/>
    <property type="match status" value="1"/>
</dbReference>
<dbReference type="Pfam" id="PF19296">
    <property type="entry name" value="RelA_AH_RIS"/>
    <property type="match status" value="1"/>
</dbReference>
<proteinExistence type="inferred from homology"/>
<evidence type="ECO:0000256" key="3">
    <source>
        <dbReference type="ARBA" id="ARBA00048244"/>
    </source>
</evidence>
<dbReference type="GO" id="GO:0008728">
    <property type="term" value="F:GTP diphosphokinase activity"/>
    <property type="evidence" value="ECO:0007669"/>
    <property type="project" value="UniProtKB-EC"/>
</dbReference>
<dbReference type="PANTHER" id="PTHR21262:SF31">
    <property type="entry name" value="GTP PYROPHOSPHOKINASE"/>
    <property type="match status" value="1"/>
</dbReference>
<evidence type="ECO:0000256" key="4">
    <source>
        <dbReference type="RuleBase" id="RU003847"/>
    </source>
</evidence>
<dbReference type="SUPFAM" id="SSF81301">
    <property type="entry name" value="Nucleotidyltransferase"/>
    <property type="match status" value="1"/>
</dbReference>
<comment type="function">
    <text evidence="4">In eubacteria ppGpp (guanosine 3'-diphosphate 5'-diphosphate) is a mediator of the stringent response that coordinates a variety of cellular activities in response to changes in nutritional abundance.</text>
</comment>
<dbReference type="InterPro" id="IPR002912">
    <property type="entry name" value="ACT_dom"/>
</dbReference>
<organism evidence="8 9">
    <name type="scientific">Urinicoccus massiliensis</name>
    <dbReference type="NCBI Taxonomy" id="1723382"/>
    <lineage>
        <taxon>Bacteria</taxon>
        <taxon>Bacillati</taxon>
        <taxon>Bacillota</taxon>
        <taxon>Tissierellia</taxon>
        <taxon>Tissierellales</taxon>
        <taxon>Peptoniphilaceae</taxon>
        <taxon>Urinicoccus</taxon>
    </lineage>
</organism>
<feature type="domain" description="HD" evidence="6">
    <location>
        <begin position="43"/>
        <end position="142"/>
    </location>
</feature>
<dbReference type="InterPro" id="IPR045600">
    <property type="entry name" value="RelA/SpoT_AH_RIS"/>
</dbReference>
<dbReference type="Pfam" id="PF13328">
    <property type="entry name" value="HD_4"/>
    <property type="match status" value="1"/>
</dbReference>
<dbReference type="NCBIfam" id="TIGR00691">
    <property type="entry name" value="spoT_relA"/>
    <property type="match status" value="1"/>
</dbReference>
<dbReference type="SMART" id="SM00954">
    <property type="entry name" value="RelA_SpoT"/>
    <property type="match status" value="1"/>
</dbReference>
<dbReference type="PROSITE" id="PS51880">
    <property type="entry name" value="TGS"/>
    <property type="match status" value="1"/>
</dbReference>
<dbReference type="InterPro" id="IPR006674">
    <property type="entry name" value="HD_domain"/>
</dbReference>
<dbReference type="SMART" id="SM00471">
    <property type="entry name" value="HDc"/>
    <property type="match status" value="1"/>
</dbReference>
<keyword evidence="9" id="KW-1185">Reference proteome</keyword>
<dbReference type="Gene3D" id="3.30.460.10">
    <property type="entry name" value="Beta Polymerase, domain 2"/>
    <property type="match status" value="1"/>
</dbReference>
<keyword evidence="8" id="KW-0808">Transferase</keyword>
<dbReference type="CDD" id="cd05399">
    <property type="entry name" value="NT_Rel-Spo_like"/>
    <property type="match status" value="1"/>
</dbReference>
<dbReference type="InterPro" id="IPR012675">
    <property type="entry name" value="Beta-grasp_dom_sf"/>
</dbReference>
<evidence type="ECO:0000256" key="1">
    <source>
        <dbReference type="ARBA" id="ARBA00004976"/>
    </source>
</evidence>
<gene>
    <name evidence="8" type="primary">relA</name>
    <name evidence="8" type="ORF">NCTC13150_00847</name>
</gene>
<dbReference type="FunFam" id="3.30.460.10:FF:000001">
    <property type="entry name" value="GTP pyrophosphokinase RelA"/>
    <property type="match status" value="1"/>
</dbReference>
<dbReference type="CDD" id="cd00077">
    <property type="entry name" value="HDc"/>
    <property type="match status" value="1"/>
</dbReference>
<dbReference type="EMBL" id="CAACYI010000001">
    <property type="protein sequence ID" value="VFB16325.1"/>
    <property type="molecule type" value="Genomic_DNA"/>
</dbReference>
<dbReference type="SUPFAM" id="SSF81271">
    <property type="entry name" value="TGS-like"/>
    <property type="match status" value="1"/>
</dbReference>
<dbReference type="EC" id="2.7.6.5" evidence="2"/>
<dbReference type="Proteomes" id="UP000377798">
    <property type="component" value="Unassembled WGS sequence"/>
</dbReference>
<dbReference type="Pfam" id="PF13291">
    <property type="entry name" value="ACT_4"/>
    <property type="match status" value="1"/>
</dbReference>
<feature type="domain" description="ACT" evidence="5">
    <location>
        <begin position="644"/>
        <end position="718"/>
    </location>
</feature>
<dbReference type="InterPro" id="IPR045865">
    <property type="entry name" value="ACT-like_dom_sf"/>
</dbReference>
<dbReference type="Pfam" id="PF04607">
    <property type="entry name" value="RelA_SpoT"/>
    <property type="match status" value="1"/>
</dbReference>